<reference evidence="1 2" key="1">
    <citation type="journal article" date="2019" name="Sci. Rep.">
        <title>Orb-weaving spider Araneus ventricosus genome elucidates the spidroin gene catalogue.</title>
        <authorList>
            <person name="Kono N."/>
            <person name="Nakamura H."/>
            <person name="Ohtoshi R."/>
            <person name="Moran D.A.P."/>
            <person name="Shinohara A."/>
            <person name="Yoshida Y."/>
            <person name="Fujiwara M."/>
            <person name="Mori M."/>
            <person name="Tomita M."/>
            <person name="Arakawa K."/>
        </authorList>
    </citation>
    <scope>NUCLEOTIDE SEQUENCE [LARGE SCALE GENOMIC DNA]</scope>
</reference>
<proteinExistence type="predicted"/>
<sequence length="96" mass="10457">MSKQDGPYIIVTQRSPITYAVGSLESPHETLGSYHVSALKLCSDTSSKSVVPLRKLGRAKRELNSDPGSSSGRMFRNQRGEDVADVIILQRALPSL</sequence>
<accession>A0A4Y2D6S3</accession>
<comment type="caution">
    <text evidence="1">The sequence shown here is derived from an EMBL/GenBank/DDBJ whole genome shotgun (WGS) entry which is preliminary data.</text>
</comment>
<keyword evidence="2" id="KW-1185">Reference proteome</keyword>
<dbReference type="OrthoDB" id="425619at2759"/>
<organism evidence="1 2">
    <name type="scientific">Araneus ventricosus</name>
    <name type="common">Orbweaver spider</name>
    <name type="synonym">Epeira ventricosa</name>
    <dbReference type="NCBI Taxonomy" id="182803"/>
    <lineage>
        <taxon>Eukaryota</taxon>
        <taxon>Metazoa</taxon>
        <taxon>Ecdysozoa</taxon>
        <taxon>Arthropoda</taxon>
        <taxon>Chelicerata</taxon>
        <taxon>Arachnida</taxon>
        <taxon>Araneae</taxon>
        <taxon>Araneomorphae</taxon>
        <taxon>Entelegynae</taxon>
        <taxon>Araneoidea</taxon>
        <taxon>Araneidae</taxon>
        <taxon>Araneus</taxon>
    </lineage>
</organism>
<gene>
    <name evidence="1" type="ORF">AVEN_211566_1</name>
</gene>
<dbReference type="AlphaFoldDB" id="A0A4Y2D6S3"/>
<dbReference type="EMBL" id="BGPR01000313">
    <property type="protein sequence ID" value="GBM12381.1"/>
    <property type="molecule type" value="Genomic_DNA"/>
</dbReference>
<evidence type="ECO:0000313" key="2">
    <source>
        <dbReference type="Proteomes" id="UP000499080"/>
    </source>
</evidence>
<dbReference type="Proteomes" id="UP000499080">
    <property type="component" value="Unassembled WGS sequence"/>
</dbReference>
<name>A0A4Y2D6S3_ARAVE</name>
<protein>
    <submittedName>
        <fullName evidence="1">Uncharacterized protein</fullName>
    </submittedName>
</protein>
<evidence type="ECO:0000313" key="1">
    <source>
        <dbReference type="EMBL" id="GBM12381.1"/>
    </source>
</evidence>